<dbReference type="RefSeq" id="WP_004025041.1">
    <property type="nucleotide sequence ID" value="NZ_AGFP01000031.1"/>
</dbReference>
<gene>
    <name evidence="1" type="ORF">EER00_03190</name>
</gene>
<sequence length="95" mass="10895">MKNATLSLKILRINHDKDIVFKMVDDVIDIIKNSNLNYLVGPSETTIDGNIDELMNLLSSIMNFVKESSDPVFISSQFYYQKRGITPLEEKIKNK</sequence>
<dbReference type="EMBL" id="CP033512">
    <property type="protein sequence ID" value="QHG89875.1"/>
    <property type="molecule type" value="Genomic_DNA"/>
</dbReference>
<organism evidence="1 2">
    <name type="scientific">Malacoplasma iowae 695</name>
    <dbReference type="NCBI Taxonomy" id="1048830"/>
    <lineage>
        <taxon>Bacteria</taxon>
        <taxon>Bacillati</taxon>
        <taxon>Mycoplasmatota</taxon>
        <taxon>Mycoplasmoidales</taxon>
        <taxon>Mycoplasmoidaceae</taxon>
        <taxon>Malacoplasma</taxon>
    </lineage>
</organism>
<dbReference type="Proteomes" id="UP000464283">
    <property type="component" value="Chromosome"/>
</dbReference>
<reference evidence="2" key="1">
    <citation type="submission" date="2018-11" db="EMBL/GenBank/DDBJ databases">
        <title>The first complete genome sequence of Mycoplasma iowae strain 695.</title>
        <authorList>
            <person name="Ghanem M."/>
            <person name="El-Gazzar M."/>
        </authorList>
    </citation>
    <scope>NUCLEOTIDE SEQUENCE [LARGE SCALE GENOMIC DNA]</scope>
    <source>
        <strain evidence="2">695</strain>
    </source>
</reference>
<name>A0A6P1LIC9_MALIO</name>
<dbReference type="AlphaFoldDB" id="A0A6P1LIC9"/>
<dbReference type="OrthoDB" id="5886358at2"/>
<evidence type="ECO:0000313" key="1">
    <source>
        <dbReference type="EMBL" id="QHG89875.1"/>
    </source>
</evidence>
<dbReference type="Gene3D" id="3.30.70.930">
    <property type="match status" value="1"/>
</dbReference>
<accession>A0A6P1LIC9</accession>
<dbReference type="InterPro" id="IPR029756">
    <property type="entry name" value="MTH1187/YkoF-like"/>
</dbReference>
<evidence type="ECO:0000313" key="2">
    <source>
        <dbReference type="Proteomes" id="UP000464283"/>
    </source>
</evidence>
<dbReference type="Pfam" id="PF01910">
    <property type="entry name" value="Thiamine_BP"/>
    <property type="match status" value="1"/>
</dbReference>
<dbReference type="InterPro" id="IPR002767">
    <property type="entry name" value="Thiamine_BP"/>
</dbReference>
<dbReference type="KEGG" id="miw:EER00_03190"/>
<dbReference type="GeneID" id="96867184"/>
<proteinExistence type="predicted"/>
<dbReference type="SUPFAM" id="SSF89957">
    <property type="entry name" value="MTH1187/YkoF-like"/>
    <property type="match status" value="1"/>
</dbReference>
<protein>
    <submittedName>
        <fullName evidence="1">Thiamine-binding protein</fullName>
    </submittedName>
</protein>